<organism evidence="2 3">
    <name type="scientific">Paracoccus thiocyanatus</name>
    <dbReference type="NCBI Taxonomy" id="34006"/>
    <lineage>
        <taxon>Bacteria</taxon>
        <taxon>Pseudomonadati</taxon>
        <taxon>Pseudomonadota</taxon>
        <taxon>Alphaproteobacteria</taxon>
        <taxon>Rhodobacterales</taxon>
        <taxon>Paracoccaceae</taxon>
        <taxon>Paracoccus</taxon>
    </lineage>
</organism>
<evidence type="ECO:0000313" key="3">
    <source>
        <dbReference type="Proteomes" id="UP000323956"/>
    </source>
</evidence>
<feature type="transmembrane region" description="Helical" evidence="1">
    <location>
        <begin position="27"/>
        <end position="50"/>
    </location>
</feature>
<keyword evidence="1" id="KW-0472">Membrane</keyword>
<dbReference type="EMBL" id="FTMK01000039">
    <property type="protein sequence ID" value="SIR30713.1"/>
    <property type="molecule type" value="Genomic_DNA"/>
</dbReference>
<protein>
    <submittedName>
        <fullName evidence="2">Uncharacterized protein</fullName>
    </submittedName>
</protein>
<sequence>MQSALILLVIVAVAGVLIHPRLSGSRLWLATITPLASIMGSGFLILGPILEDLYGYLAPGVMLALCAGAYLFGAAIRANMVTIERASGYRPRVERRLETLASWSLAFAYVISVAYYLNLFGAYLGVELEDALAIAESVEI</sequence>
<feature type="transmembrane region" description="Helical" evidence="1">
    <location>
        <begin position="56"/>
        <end position="76"/>
    </location>
</feature>
<reference evidence="2 3" key="1">
    <citation type="submission" date="2017-01" db="EMBL/GenBank/DDBJ databases">
        <authorList>
            <person name="Varghese N."/>
            <person name="Submissions S."/>
        </authorList>
    </citation>
    <scope>NUCLEOTIDE SEQUENCE [LARGE SCALE GENOMIC DNA]</scope>
    <source>
        <strain evidence="2 3">ATCC 700171</strain>
    </source>
</reference>
<proteinExistence type="predicted"/>
<name>A0A1N6ZV60_9RHOB</name>
<dbReference type="Proteomes" id="UP000323956">
    <property type="component" value="Unassembled WGS sequence"/>
</dbReference>
<dbReference type="RefSeq" id="WP_149766810.1">
    <property type="nucleotide sequence ID" value="NZ_FTMK01000039.1"/>
</dbReference>
<accession>A0A1N6ZV60</accession>
<keyword evidence="1" id="KW-1133">Transmembrane helix</keyword>
<dbReference type="AlphaFoldDB" id="A0A1N6ZV60"/>
<evidence type="ECO:0000256" key="1">
    <source>
        <dbReference type="SAM" id="Phobius"/>
    </source>
</evidence>
<dbReference type="OrthoDB" id="271600at2"/>
<keyword evidence="1" id="KW-0812">Transmembrane</keyword>
<feature type="transmembrane region" description="Helical" evidence="1">
    <location>
        <begin position="6"/>
        <end position="22"/>
    </location>
</feature>
<feature type="transmembrane region" description="Helical" evidence="1">
    <location>
        <begin position="97"/>
        <end position="117"/>
    </location>
</feature>
<evidence type="ECO:0000313" key="2">
    <source>
        <dbReference type="EMBL" id="SIR30713.1"/>
    </source>
</evidence>
<gene>
    <name evidence="2" type="ORF">SAMN05421641_1393</name>
</gene>